<evidence type="ECO:0000259" key="1">
    <source>
        <dbReference type="Pfam" id="PF13614"/>
    </source>
</evidence>
<dbReference type="Proteomes" id="UP000033423">
    <property type="component" value="Unassembled WGS sequence"/>
</dbReference>
<organism evidence="2 3">
    <name type="scientific">Candidatus Magnetobacterium bavaricum</name>
    <dbReference type="NCBI Taxonomy" id="29290"/>
    <lineage>
        <taxon>Bacteria</taxon>
        <taxon>Pseudomonadati</taxon>
        <taxon>Nitrospirota</taxon>
        <taxon>Thermodesulfovibrionia</taxon>
        <taxon>Thermodesulfovibrionales</taxon>
        <taxon>Candidatus Magnetobacteriaceae</taxon>
        <taxon>Candidatus Magnetobacterium</taxon>
    </lineage>
</organism>
<gene>
    <name evidence="2" type="ORF">MBAV_002632</name>
</gene>
<proteinExistence type="predicted"/>
<comment type="caution">
    <text evidence="2">The sequence shown here is derived from an EMBL/GenBank/DDBJ whole genome shotgun (WGS) entry which is preliminary data.</text>
</comment>
<evidence type="ECO:0000313" key="3">
    <source>
        <dbReference type="Proteomes" id="UP000033423"/>
    </source>
</evidence>
<evidence type="ECO:0000313" key="2">
    <source>
        <dbReference type="EMBL" id="KJU85176.1"/>
    </source>
</evidence>
<dbReference type="NCBIfam" id="NF047398">
    <property type="entry name" value="AAA_KGGVGR"/>
    <property type="match status" value="1"/>
</dbReference>
<dbReference type="Pfam" id="PF13614">
    <property type="entry name" value="AAA_31"/>
    <property type="match status" value="1"/>
</dbReference>
<keyword evidence="3" id="KW-1185">Reference proteome</keyword>
<accession>A0A0F3GTI2</accession>
<dbReference type="InterPro" id="IPR025669">
    <property type="entry name" value="AAA_dom"/>
</dbReference>
<dbReference type="PANTHER" id="PTHR13696:SF52">
    <property type="entry name" value="PARA FAMILY PROTEIN CT_582"/>
    <property type="match status" value="1"/>
</dbReference>
<name>A0A0F3GTI2_9BACT</name>
<feature type="domain" description="AAA" evidence="1">
    <location>
        <begin position="126"/>
        <end position="173"/>
    </location>
</feature>
<protein>
    <submittedName>
        <fullName evidence="2">Cobyrinic acid a,c-diamide synthase domain protein</fullName>
    </submittedName>
</protein>
<dbReference type="PATRIC" id="fig|29290.4.peg.3502"/>
<reference evidence="2 3" key="1">
    <citation type="submission" date="2015-02" db="EMBL/GenBank/DDBJ databases">
        <title>Single-cell genomics of uncultivated deep-branching MTB reveals a conserved set of magnetosome genes.</title>
        <authorList>
            <person name="Kolinko S."/>
            <person name="Richter M."/>
            <person name="Glockner F.O."/>
            <person name="Brachmann A."/>
            <person name="Schuler D."/>
        </authorList>
    </citation>
    <scope>NUCLEOTIDE SEQUENCE [LARGE SCALE GENOMIC DNA]</scope>
    <source>
        <strain evidence="2">TM-1</strain>
    </source>
</reference>
<dbReference type="InterPro" id="IPR050678">
    <property type="entry name" value="DNA_Partitioning_ATPase"/>
</dbReference>
<dbReference type="SUPFAM" id="SSF52540">
    <property type="entry name" value="P-loop containing nucleoside triphosphate hydrolases"/>
    <property type="match status" value="1"/>
</dbReference>
<dbReference type="AlphaFoldDB" id="A0A0F3GTI2"/>
<dbReference type="InterPro" id="IPR027417">
    <property type="entry name" value="P-loop_NTPase"/>
</dbReference>
<dbReference type="Gene3D" id="3.40.50.300">
    <property type="entry name" value="P-loop containing nucleotide triphosphate hydrolases"/>
    <property type="match status" value="1"/>
</dbReference>
<dbReference type="PANTHER" id="PTHR13696">
    <property type="entry name" value="P-LOOP CONTAINING NUCLEOSIDE TRIPHOSPHATE HYDROLASE"/>
    <property type="match status" value="1"/>
</dbReference>
<dbReference type="EMBL" id="LACI01001134">
    <property type="protein sequence ID" value="KJU85176.1"/>
    <property type="molecule type" value="Genomic_DNA"/>
</dbReference>
<sequence>MSTVFFNDALDTALDTVKRNVDSGDIVIVRDLRGCIRVLAPGHESEQKAAFKKCSQELTDALGSYGFPQDRAVLYAGDMELGDDVFSDQQLIYKESALTVYLLDRQIIGQDWMRAPLKRVTKNRRVTFFGIKGGVGRSTALVIWAWRLAKQGKKVLIFDLDLESPGVSSTLLPDESLPDYGIVDWFVEDGVGQVNIIENAIIASSPLAKDLPGEIRIVPAFGRDTGDYMPKLARCYAEFSGNAHKPWGERLQQMVEEVEDKERPDLVILDSRAGLHDIAAISVTRMDADVFLFAADSLQTWNAYAFLFRHWQKYQPEIRDFRKSLQIVAAMIPETEMERYLQRFRERAWDLFRGHIYDDEAEAQDTDVFNFDVDDKEAPHYPLHIYWNRALQEFNPLQYSEVDYEKIAETAMGTFMAEAERIVFTEEENL</sequence>